<keyword evidence="1" id="KW-0547">Nucleotide-binding</keyword>
<evidence type="ECO:0008006" key="6">
    <source>
        <dbReference type="Google" id="ProtNLM"/>
    </source>
</evidence>
<dbReference type="PANTHER" id="PTHR11564">
    <property type="entry name" value="SIGNAL RECOGNITION PARTICLE 54K PROTEIN SRP54"/>
    <property type="match status" value="1"/>
</dbReference>
<dbReference type="GO" id="GO:0043022">
    <property type="term" value="F:ribosome binding"/>
    <property type="evidence" value="ECO:0007669"/>
    <property type="project" value="InterPro"/>
</dbReference>
<evidence type="ECO:0000259" key="3">
    <source>
        <dbReference type="SMART" id="SM00382"/>
    </source>
</evidence>
<evidence type="ECO:0000313" key="5">
    <source>
        <dbReference type="EMBL" id="GAH10277.1"/>
    </source>
</evidence>
<gene>
    <name evidence="5" type="ORF">S01H4_52119</name>
</gene>
<dbReference type="GO" id="GO:0045901">
    <property type="term" value="P:positive regulation of translational elongation"/>
    <property type="evidence" value="ECO:0007669"/>
    <property type="project" value="InterPro"/>
</dbReference>
<feature type="domain" description="SRP54-type proteins GTP-binding" evidence="4">
    <location>
        <begin position="44"/>
        <end position="252"/>
    </location>
</feature>
<dbReference type="InterPro" id="IPR000897">
    <property type="entry name" value="SRP54_GTPase_dom"/>
</dbReference>
<dbReference type="GO" id="GO:0003746">
    <property type="term" value="F:translation elongation factor activity"/>
    <property type="evidence" value="ECO:0007669"/>
    <property type="project" value="InterPro"/>
</dbReference>
<dbReference type="Pfam" id="PF00448">
    <property type="entry name" value="SRP54"/>
    <property type="match status" value="1"/>
</dbReference>
<feature type="domain" description="AAA+ ATPase" evidence="3">
    <location>
        <begin position="43"/>
        <end position="215"/>
    </location>
</feature>
<dbReference type="NCBIfam" id="TIGR00037">
    <property type="entry name" value="eIF_5A"/>
    <property type="match status" value="1"/>
</dbReference>
<dbReference type="PANTHER" id="PTHR11564:SF5">
    <property type="entry name" value="SIGNAL RECOGNITION PARTICLE SUBUNIT SRP54"/>
    <property type="match status" value="1"/>
</dbReference>
<reference evidence="5" key="1">
    <citation type="journal article" date="2014" name="Front. Microbiol.">
        <title>High frequency of phylogenetically diverse reductive dehalogenase-homologous genes in deep subseafloor sedimentary metagenomes.</title>
        <authorList>
            <person name="Kawai M."/>
            <person name="Futagami T."/>
            <person name="Toyoda A."/>
            <person name="Takaki Y."/>
            <person name="Nishi S."/>
            <person name="Hori S."/>
            <person name="Arai W."/>
            <person name="Tsubouchi T."/>
            <person name="Morono Y."/>
            <person name="Uchiyama I."/>
            <person name="Ito T."/>
            <person name="Fujiyama A."/>
            <person name="Inagaki F."/>
            <person name="Takami H."/>
        </authorList>
    </citation>
    <scope>NUCLEOTIDE SEQUENCE</scope>
    <source>
        <strain evidence="5">Expedition CK06-06</strain>
    </source>
</reference>
<proteinExistence type="predicted"/>
<feature type="non-terminal residue" evidence="5">
    <location>
        <position position="266"/>
    </location>
</feature>
<dbReference type="InterPro" id="IPR027417">
    <property type="entry name" value="P-loop_NTPase"/>
</dbReference>
<dbReference type="InterPro" id="IPR003593">
    <property type="entry name" value="AAA+_ATPase"/>
</dbReference>
<protein>
    <recommendedName>
        <fullName evidence="6">SRP54-type proteins GTP-binding domain-containing protein</fullName>
    </recommendedName>
</protein>
<evidence type="ECO:0000256" key="1">
    <source>
        <dbReference type="ARBA" id="ARBA00022741"/>
    </source>
</evidence>
<dbReference type="InterPro" id="IPR008991">
    <property type="entry name" value="Translation_prot_SH3-like_sf"/>
</dbReference>
<dbReference type="AlphaFoldDB" id="X1CR33"/>
<dbReference type="GO" id="GO:0003924">
    <property type="term" value="F:GTPase activity"/>
    <property type="evidence" value="ECO:0007669"/>
    <property type="project" value="InterPro"/>
</dbReference>
<dbReference type="InterPro" id="IPR001884">
    <property type="entry name" value="IF5A-like"/>
</dbReference>
<keyword evidence="2" id="KW-0342">GTP-binding</keyword>
<comment type="caution">
    <text evidence="5">The sequence shown here is derived from an EMBL/GenBank/DDBJ whole genome shotgun (WGS) entry which is preliminary data.</text>
</comment>
<dbReference type="SUPFAM" id="SSF52540">
    <property type="entry name" value="P-loop containing nucleoside triphosphate hydrolases"/>
    <property type="match status" value="1"/>
</dbReference>
<dbReference type="InterPro" id="IPR022941">
    <property type="entry name" value="SRP54"/>
</dbReference>
<evidence type="ECO:0000256" key="2">
    <source>
        <dbReference type="ARBA" id="ARBA00023134"/>
    </source>
</evidence>
<dbReference type="GO" id="GO:0006614">
    <property type="term" value="P:SRP-dependent cotranslational protein targeting to membrane"/>
    <property type="evidence" value="ECO:0007669"/>
    <property type="project" value="InterPro"/>
</dbReference>
<dbReference type="SMART" id="SM00382">
    <property type="entry name" value="AAA"/>
    <property type="match status" value="1"/>
</dbReference>
<dbReference type="GO" id="GO:0005525">
    <property type="term" value="F:GTP binding"/>
    <property type="evidence" value="ECO:0007669"/>
    <property type="project" value="UniProtKB-KW"/>
</dbReference>
<accession>X1CR33</accession>
<dbReference type="InterPro" id="IPR012340">
    <property type="entry name" value="NA-bd_OB-fold"/>
</dbReference>
<dbReference type="Gene3D" id="2.40.50.140">
    <property type="entry name" value="Nucleic acid-binding proteins"/>
    <property type="match status" value="1"/>
</dbReference>
<dbReference type="SUPFAM" id="SSF50104">
    <property type="entry name" value="Translation proteins SH3-like domain"/>
    <property type="match status" value="1"/>
</dbReference>
<organism evidence="5">
    <name type="scientific">marine sediment metagenome</name>
    <dbReference type="NCBI Taxonomy" id="412755"/>
    <lineage>
        <taxon>unclassified sequences</taxon>
        <taxon>metagenomes</taxon>
        <taxon>ecological metagenomes</taxon>
    </lineage>
</organism>
<sequence>KEAMDTKLSSSIRRRDFIIKIVHDELVNILGGKSTPIRIKPNKLNIILLVGIQGSGKTTTVGKLANYYKSKGYKIAVVGGDNFRPGAFEQLQQLCDPINVKVYGNPNEKNTVKLVVKQTKLALKQDYNIIIIDTAGRHKEEKELMKEIEKLKKGSYVIEDGEPCLIKSIEKSKSGKHGHAKMKVVCVGLFDGNKRSLTIPSGHMVDTPEIIKGSAHINFIEDATLQIMDNESYESFDIKWPKEQDLINKLMELRQDEDKMSHSTVE</sequence>
<dbReference type="GO" id="GO:0048500">
    <property type="term" value="C:signal recognition particle"/>
    <property type="evidence" value="ECO:0007669"/>
    <property type="project" value="InterPro"/>
</dbReference>
<evidence type="ECO:0000259" key="4">
    <source>
        <dbReference type="SMART" id="SM00962"/>
    </source>
</evidence>
<name>X1CR33_9ZZZZ</name>
<feature type="non-terminal residue" evidence="5">
    <location>
        <position position="1"/>
    </location>
</feature>
<dbReference type="GO" id="GO:0003723">
    <property type="term" value="F:RNA binding"/>
    <property type="evidence" value="ECO:0007669"/>
    <property type="project" value="InterPro"/>
</dbReference>
<dbReference type="Gene3D" id="3.40.50.300">
    <property type="entry name" value="P-loop containing nucleotide triphosphate hydrolases"/>
    <property type="match status" value="1"/>
</dbReference>
<dbReference type="EMBL" id="BART01029743">
    <property type="protein sequence ID" value="GAH10277.1"/>
    <property type="molecule type" value="Genomic_DNA"/>
</dbReference>
<dbReference type="SMART" id="SM00962">
    <property type="entry name" value="SRP54"/>
    <property type="match status" value="1"/>
</dbReference>